<dbReference type="CDD" id="cd05233">
    <property type="entry name" value="SDR_c"/>
    <property type="match status" value="1"/>
</dbReference>
<dbReference type="PANTHER" id="PTHR42879">
    <property type="entry name" value="3-OXOACYL-(ACYL-CARRIER-PROTEIN) REDUCTASE"/>
    <property type="match status" value="1"/>
</dbReference>
<dbReference type="InterPro" id="IPR036291">
    <property type="entry name" value="NAD(P)-bd_dom_sf"/>
</dbReference>
<comment type="similarity">
    <text evidence="1 2">Belongs to the short-chain dehydrogenases/reductases (SDR) family.</text>
</comment>
<reference evidence="3 4" key="1">
    <citation type="journal article" date="2018" name="Front. Microbiol.">
        <title>Description and Comparative Genomics of Macrococcus caseolyticus subsp. hominis subsp. nov., Macrococcus goetzii sp. nov., Macrococcus epidermidis sp. nov., and Macrococcus bohemicus sp. nov., Novel Macrococci From Human Clinical Material With Virulence Potential and Suspected Uptake of Foreign DNA by Natural Transformation.</title>
        <authorList>
            <person name="Maslanova I."/>
            <person name="Wertheimer Z."/>
            <person name="Sedlacek I."/>
            <person name="Svec P."/>
            <person name="Indrakova A."/>
            <person name="Kovarovic V."/>
            <person name="Schumann P."/>
            <person name="Sproer C."/>
            <person name="Kralova S."/>
            <person name="Sedo O."/>
            <person name="Kristofova L."/>
            <person name="Vrbovska V."/>
            <person name="Fuzik T."/>
            <person name="Petras P."/>
            <person name="Zdrahal Z."/>
            <person name="Ruzickova V."/>
            <person name="Doskar J."/>
            <person name="Pantucek R."/>
        </authorList>
    </citation>
    <scope>NUCLEOTIDE SEQUENCE [LARGE SCALE GENOMIC DNA]</scope>
    <source>
        <strain evidence="3 4">CCM 4927</strain>
    </source>
</reference>
<dbReference type="PRINTS" id="PR00080">
    <property type="entry name" value="SDRFAMILY"/>
</dbReference>
<dbReference type="OrthoDB" id="9803333at2"/>
<dbReference type="InterPro" id="IPR050259">
    <property type="entry name" value="SDR"/>
</dbReference>
<sequence length="236" mass="26043">MGKYLVIGASGDIGKQITHDLLLKGHEVIAHYNNTDITALQNEFQNEAISFVQFDLSKPLYENPLQNWMTSYLDGMIYAAGTAYYAPIQEVTTEAMDAQYHIHFSNLVKLTQFVLSGMQSNDHGRIVVISSIWGETGSATESIYSGMKAAQIGFIKSIAKELIQTNITANVVTPGVVNGKMTLQLDEEDIQLLLSQLPQQRLISPKEISHAVLYLLDDLSQSITGTVQSVNGGWYI</sequence>
<dbReference type="Gene3D" id="3.40.50.720">
    <property type="entry name" value="NAD(P)-binding Rossmann-like Domain"/>
    <property type="match status" value="1"/>
</dbReference>
<dbReference type="SUPFAM" id="SSF51735">
    <property type="entry name" value="NAD(P)-binding Rossmann-fold domains"/>
    <property type="match status" value="1"/>
</dbReference>
<accession>A0A2G5NTK7</accession>
<evidence type="ECO:0000313" key="4">
    <source>
        <dbReference type="Proteomes" id="UP000229523"/>
    </source>
</evidence>
<dbReference type="Pfam" id="PF00106">
    <property type="entry name" value="adh_short"/>
    <property type="match status" value="1"/>
</dbReference>
<dbReference type="NCBIfam" id="NF047420">
    <property type="entry name" value="EF_P_mod_YmfI"/>
    <property type="match status" value="1"/>
</dbReference>
<dbReference type="InterPro" id="IPR002347">
    <property type="entry name" value="SDR_fam"/>
</dbReference>
<dbReference type="Proteomes" id="UP000229523">
    <property type="component" value="Unassembled WGS sequence"/>
</dbReference>
<name>A0A2G5NTK7_9STAP</name>
<evidence type="ECO:0000256" key="1">
    <source>
        <dbReference type="ARBA" id="ARBA00006484"/>
    </source>
</evidence>
<keyword evidence="4" id="KW-1185">Reference proteome</keyword>
<protein>
    <submittedName>
        <fullName evidence="3">SDR family NAD(P)-dependent oxidoreductase</fullName>
    </submittedName>
</protein>
<dbReference type="RefSeq" id="WP_099577755.1">
    <property type="nucleotide sequence ID" value="NZ_MJBI02000001.1"/>
</dbReference>
<organism evidence="3 4">
    <name type="scientific">Macrococcoides goetzii</name>
    <dbReference type="NCBI Taxonomy" id="1891097"/>
    <lineage>
        <taxon>Bacteria</taxon>
        <taxon>Bacillati</taxon>
        <taxon>Bacillota</taxon>
        <taxon>Bacilli</taxon>
        <taxon>Bacillales</taxon>
        <taxon>Staphylococcaceae</taxon>
        <taxon>Macrococcoides</taxon>
    </lineage>
</organism>
<dbReference type="AlphaFoldDB" id="A0A2G5NTK7"/>
<comment type="caution">
    <text evidence="3">The sequence shown here is derived from an EMBL/GenBank/DDBJ whole genome shotgun (WGS) entry which is preliminary data.</text>
</comment>
<gene>
    <name evidence="3" type="ORF">BFS35_003630</name>
</gene>
<evidence type="ECO:0000313" key="3">
    <source>
        <dbReference type="EMBL" id="RAI82786.1"/>
    </source>
</evidence>
<proteinExistence type="inferred from homology"/>
<dbReference type="PANTHER" id="PTHR42879:SF2">
    <property type="entry name" value="3-OXOACYL-[ACYL-CARRIER-PROTEIN] REDUCTASE FABG"/>
    <property type="match status" value="1"/>
</dbReference>
<evidence type="ECO:0000256" key="2">
    <source>
        <dbReference type="RuleBase" id="RU000363"/>
    </source>
</evidence>
<dbReference type="EMBL" id="MJBI02000001">
    <property type="protein sequence ID" value="RAI82786.1"/>
    <property type="molecule type" value="Genomic_DNA"/>
</dbReference>
<dbReference type="PRINTS" id="PR00081">
    <property type="entry name" value="GDHRDH"/>
</dbReference>